<accession>A0AAD0JPU9</accession>
<reference evidence="4 5" key="1">
    <citation type="submission" date="2016-04" db="EMBL/GenBank/DDBJ databases">
        <title>Complete genome sequence of the haloalkaliphilic hydrocarbon-degrading bacterium Dietzia psychralcaliphila ILA-1T, isolated from a drain of a fish product-processing plant.</title>
        <authorList>
            <person name="Zhao J."/>
            <person name="Hu B."/>
            <person name="Geng S."/>
            <person name="Nie Y."/>
            <person name="Tang Y."/>
        </authorList>
    </citation>
    <scope>NUCLEOTIDE SEQUENCE [LARGE SCALE GENOMIC DNA]</scope>
    <source>
        <strain evidence="4 5">ILA-1</strain>
    </source>
</reference>
<evidence type="ECO:0000259" key="3">
    <source>
        <dbReference type="PROSITE" id="PS51000"/>
    </source>
</evidence>
<gene>
    <name evidence="4" type="ORF">A6048_08780</name>
</gene>
<dbReference type="GO" id="GO:0003700">
    <property type="term" value="F:DNA-binding transcription factor activity"/>
    <property type="evidence" value="ECO:0007669"/>
    <property type="project" value="InterPro"/>
</dbReference>
<evidence type="ECO:0000313" key="4">
    <source>
        <dbReference type="EMBL" id="AWH95583.1"/>
    </source>
</evidence>
<organism evidence="4 5">
    <name type="scientific">Dietzia psychralcaliphila</name>
    <dbReference type="NCBI Taxonomy" id="139021"/>
    <lineage>
        <taxon>Bacteria</taxon>
        <taxon>Bacillati</taxon>
        <taxon>Actinomycetota</taxon>
        <taxon>Actinomycetes</taxon>
        <taxon>Mycobacteriales</taxon>
        <taxon>Dietziaceae</taxon>
        <taxon>Dietzia</taxon>
    </lineage>
</organism>
<dbReference type="PANTHER" id="PTHR34580">
    <property type="match status" value="1"/>
</dbReference>
<keyword evidence="2" id="KW-0804">Transcription</keyword>
<dbReference type="Pfam" id="PF13280">
    <property type="entry name" value="WYL"/>
    <property type="match status" value="1"/>
</dbReference>
<dbReference type="Gene3D" id="1.10.10.10">
    <property type="entry name" value="Winged helix-like DNA-binding domain superfamily/Winged helix DNA-binding domain"/>
    <property type="match status" value="1"/>
</dbReference>
<sequence length="332" mass="36573">MRSSRLVAILMELSRDSRTSVSRLAERHEVSTRTIQRDIAALHDLGVPVWTRTGPTGGVGLVEGWRSPLTGMSSSELRALVIGETASRDLGMQVDFEVARLKLLSVPTARDGEVEPARERFLVDKSRWFGSSDRPEALPAVARAVWSGRRLTICYERRGDDRATVSRLVDPLGLVLKGDNWYLVAAHGSHPRTYRLSRITGCVIHDEPSVRPSGFSLEEYWTRSREEFESSIHTLPVRLLIPEGSVEHLTSSVPGPGTRHAVDTARRYGGLLEIDLTMEKHSIALAQLLGVPEVEVLEPAALRRDLHLRAAAIADRNRAGDPGSVVSPTSFG</sequence>
<protein>
    <recommendedName>
        <fullName evidence="3">HTH deoR-type domain-containing protein</fullName>
    </recommendedName>
</protein>
<dbReference type="InterPro" id="IPR036390">
    <property type="entry name" value="WH_DNA-bd_sf"/>
</dbReference>
<dbReference type="InterPro" id="IPR013196">
    <property type="entry name" value="HTH_11"/>
</dbReference>
<dbReference type="RefSeq" id="WP_107747522.1">
    <property type="nucleotide sequence ID" value="NZ_CP015453.1"/>
</dbReference>
<dbReference type="Pfam" id="PF08279">
    <property type="entry name" value="HTH_11"/>
    <property type="match status" value="1"/>
</dbReference>
<dbReference type="SMART" id="SM00420">
    <property type="entry name" value="HTH_DEOR"/>
    <property type="match status" value="1"/>
</dbReference>
<dbReference type="Proteomes" id="UP000244903">
    <property type="component" value="Chromosome"/>
</dbReference>
<evidence type="ECO:0000256" key="2">
    <source>
        <dbReference type="ARBA" id="ARBA00023163"/>
    </source>
</evidence>
<dbReference type="InterPro" id="IPR026881">
    <property type="entry name" value="WYL_dom"/>
</dbReference>
<keyword evidence="1" id="KW-0805">Transcription regulation</keyword>
<name>A0AAD0JPU9_9ACTN</name>
<dbReference type="PROSITE" id="PS51000">
    <property type="entry name" value="HTH_DEOR_2"/>
    <property type="match status" value="1"/>
</dbReference>
<dbReference type="EMBL" id="CP015453">
    <property type="protein sequence ID" value="AWH95583.1"/>
    <property type="molecule type" value="Genomic_DNA"/>
</dbReference>
<evidence type="ECO:0000256" key="1">
    <source>
        <dbReference type="ARBA" id="ARBA00023015"/>
    </source>
</evidence>
<dbReference type="KEGG" id="dpc:A6048_08780"/>
<dbReference type="PROSITE" id="PS52050">
    <property type="entry name" value="WYL"/>
    <property type="match status" value="1"/>
</dbReference>
<keyword evidence="5" id="KW-1185">Reference proteome</keyword>
<dbReference type="SUPFAM" id="SSF46785">
    <property type="entry name" value="Winged helix' DNA-binding domain"/>
    <property type="match status" value="1"/>
</dbReference>
<proteinExistence type="predicted"/>
<evidence type="ECO:0000313" key="5">
    <source>
        <dbReference type="Proteomes" id="UP000244903"/>
    </source>
</evidence>
<feature type="domain" description="HTH deoR-type" evidence="3">
    <location>
        <begin position="2"/>
        <end position="57"/>
    </location>
</feature>
<dbReference type="InterPro" id="IPR036388">
    <property type="entry name" value="WH-like_DNA-bd_sf"/>
</dbReference>
<dbReference type="PANTHER" id="PTHR34580:SF1">
    <property type="entry name" value="PROTEIN PAFC"/>
    <property type="match status" value="1"/>
</dbReference>
<dbReference type="InterPro" id="IPR001034">
    <property type="entry name" value="DeoR_HTH"/>
</dbReference>
<dbReference type="InterPro" id="IPR051534">
    <property type="entry name" value="CBASS_pafABC_assoc_protein"/>
</dbReference>
<dbReference type="AlphaFoldDB" id="A0AAD0JPU9"/>